<sequence length="157" mass="18098">MEGSDSPLTARQLLITLDQSVTLEFRQTVDPEYAIELIYFVLQTDGQETDRFFCLRHARKVLIAEPNGSGPLDLVRNAWHRNTALFVPDGVSRKPFDFRINVEASWLPPIKFKNDNALQKADMWSSYAYSRRRPHCLQEVIGQQTEIIPKLCNAFSR</sequence>
<organism evidence="1 2">
    <name type="scientific">Phyllobacterium bourgognense</name>
    <dbReference type="NCBI Taxonomy" id="314236"/>
    <lineage>
        <taxon>Bacteria</taxon>
        <taxon>Pseudomonadati</taxon>
        <taxon>Pseudomonadota</taxon>
        <taxon>Alphaproteobacteria</taxon>
        <taxon>Hyphomicrobiales</taxon>
        <taxon>Phyllobacteriaceae</taxon>
        <taxon>Phyllobacterium</taxon>
    </lineage>
</organism>
<proteinExistence type="predicted"/>
<protein>
    <submittedName>
        <fullName evidence="1">Uncharacterized protein</fullName>
    </submittedName>
</protein>
<comment type="caution">
    <text evidence="1">The sequence shown here is derived from an EMBL/GenBank/DDBJ whole genome shotgun (WGS) entry which is preliminary data.</text>
</comment>
<name>A0A368YFQ1_9HYPH</name>
<dbReference type="Proteomes" id="UP000253324">
    <property type="component" value="Unassembled WGS sequence"/>
</dbReference>
<reference evidence="1 2" key="1">
    <citation type="submission" date="2018-07" db="EMBL/GenBank/DDBJ databases">
        <title>Genomic Encyclopedia of Type Strains, Phase III (KMG-III): the genomes of soil and plant-associated and newly described type strains.</title>
        <authorList>
            <person name="Whitman W."/>
        </authorList>
    </citation>
    <scope>NUCLEOTIDE SEQUENCE [LARGE SCALE GENOMIC DNA]</scope>
    <source>
        <strain evidence="1 2">31-25a</strain>
    </source>
</reference>
<evidence type="ECO:0000313" key="2">
    <source>
        <dbReference type="Proteomes" id="UP000253324"/>
    </source>
</evidence>
<gene>
    <name evidence="1" type="ORF">C7476_12043</name>
</gene>
<evidence type="ECO:0000313" key="1">
    <source>
        <dbReference type="EMBL" id="RCW78985.1"/>
    </source>
</evidence>
<keyword evidence="2" id="KW-1185">Reference proteome</keyword>
<dbReference type="EMBL" id="QPJM01000020">
    <property type="protein sequence ID" value="RCW78985.1"/>
    <property type="molecule type" value="Genomic_DNA"/>
</dbReference>
<accession>A0A368YFQ1</accession>
<dbReference type="AlphaFoldDB" id="A0A368YFQ1"/>